<feature type="chain" id="PRO_5040393561" evidence="1">
    <location>
        <begin position="24"/>
        <end position="292"/>
    </location>
</feature>
<comment type="caution">
    <text evidence="2">The sequence shown here is derived from an EMBL/GenBank/DDBJ whole genome shotgun (WGS) entry which is preliminary data.</text>
</comment>
<gene>
    <name evidence="2" type="ORF">SEMRO_1273_G258330.1</name>
</gene>
<keyword evidence="3" id="KW-1185">Reference proteome</keyword>
<organism evidence="2 3">
    <name type="scientific">Seminavis robusta</name>
    <dbReference type="NCBI Taxonomy" id="568900"/>
    <lineage>
        <taxon>Eukaryota</taxon>
        <taxon>Sar</taxon>
        <taxon>Stramenopiles</taxon>
        <taxon>Ochrophyta</taxon>
        <taxon>Bacillariophyta</taxon>
        <taxon>Bacillariophyceae</taxon>
        <taxon>Bacillariophycidae</taxon>
        <taxon>Naviculales</taxon>
        <taxon>Naviculaceae</taxon>
        <taxon>Seminavis</taxon>
    </lineage>
</organism>
<evidence type="ECO:0000256" key="1">
    <source>
        <dbReference type="SAM" id="SignalP"/>
    </source>
</evidence>
<name>A0A9N8ENA2_9STRA</name>
<dbReference type="Proteomes" id="UP001153069">
    <property type="component" value="Unassembled WGS sequence"/>
</dbReference>
<keyword evidence="1" id="KW-0732">Signal</keyword>
<evidence type="ECO:0000313" key="2">
    <source>
        <dbReference type="EMBL" id="CAB9522164.1"/>
    </source>
</evidence>
<dbReference type="AlphaFoldDB" id="A0A9N8ENA2"/>
<proteinExistence type="predicted"/>
<feature type="signal peptide" evidence="1">
    <location>
        <begin position="1"/>
        <end position="23"/>
    </location>
</feature>
<reference evidence="2" key="1">
    <citation type="submission" date="2020-06" db="EMBL/GenBank/DDBJ databases">
        <authorList>
            <consortium name="Plant Systems Biology data submission"/>
        </authorList>
    </citation>
    <scope>NUCLEOTIDE SEQUENCE</scope>
    <source>
        <strain evidence="2">D6</strain>
    </source>
</reference>
<evidence type="ECO:0000313" key="3">
    <source>
        <dbReference type="Proteomes" id="UP001153069"/>
    </source>
</evidence>
<dbReference type="EMBL" id="CAICTM010001271">
    <property type="protein sequence ID" value="CAB9522164.1"/>
    <property type="molecule type" value="Genomic_DNA"/>
</dbReference>
<protein>
    <submittedName>
        <fullName evidence="2">Uncharacterized protein</fullName>
    </submittedName>
</protein>
<sequence length="292" mass="31671">MPSAMRIPVPGLCLLLPVLVAVAELPLFVEGFTPLRSTSTRSTTNVALSSEVSSSESVGEAPANLSRRNLLTALVPVVGSVAGWKWQSKNSAVQDLTSTTTNSPAEILGSIEEVLAAIEAQCDRRFLHALVATEYQQLLYRDVHSNDSITNNRRYASVVKVATPSDKTPIHDDFIAALSTTLLAENSVDSPFYLTTTGGSNKRNMVSCWPLGSNVHYAWPELEQDSLWSNNNKMTASSQSIIVDGVDCGVMSLEDALERPRGQVMVHANSLLLVPATMEQELIARLKESFII</sequence>
<accession>A0A9N8ENA2</accession>
<dbReference type="OrthoDB" id="48965at2759"/>